<evidence type="ECO:0000313" key="1">
    <source>
        <dbReference type="EMBL" id="KAK7489992.1"/>
    </source>
</evidence>
<reference evidence="1 2" key="1">
    <citation type="journal article" date="2023" name="Sci. Data">
        <title>Genome assembly of the Korean intertidal mud-creeper Batillaria attramentaria.</title>
        <authorList>
            <person name="Patra A.K."/>
            <person name="Ho P.T."/>
            <person name="Jun S."/>
            <person name="Lee S.J."/>
            <person name="Kim Y."/>
            <person name="Won Y.J."/>
        </authorList>
    </citation>
    <scope>NUCLEOTIDE SEQUENCE [LARGE SCALE GENOMIC DNA]</scope>
    <source>
        <strain evidence="1">Wonlab-2016</strain>
    </source>
</reference>
<sequence length="137" mass="15024">MLYEPSFAEEIASTPRLPNLPLSLPTNLPSPLKKHCLVPGSGEVPQSELVIQMSCQKQTSPRECSSLLSQPAVAILTNAVQDVCPQHTLVGSVIPTVWNESDDRPSWCRRDKLVQLVVRQPPNWFCNTAPAALLGLE</sequence>
<accession>A0ABD0KRU1</accession>
<proteinExistence type="predicted"/>
<dbReference type="AlphaFoldDB" id="A0ABD0KRU1"/>
<dbReference type="Proteomes" id="UP001519460">
    <property type="component" value="Unassembled WGS sequence"/>
</dbReference>
<protein>
    <submittedName>
        <fullName evidence="1">Uncharacterized protein</fullName>
    </submittedName>
</protein>
<comment type="caution">
    <text evidence="1">The sequence shown here is derived from an EMBL/GenBank/DDBJ whole genome shotgun (WGS) entry which is preliminary data.</text>
</comment>
<dbReference type="EMBL" id="JACVVK020000131">
    <property type="protein sequence ID" value="KAK7489992.1"/>
    <property type="molecule type" value="Genomic_DNA"/>
</dbReference>
<gene>
    <name evidence="1" type="ORF">BaRGS_00018692</name>
</gene>
<name>A0ABD0KRU1_9CAEN</name>
<organism evidence="1 2">
    <name type="scientific">Batillaria attramentaria</name>
    <dbReference type="NCBI Taxonomy" id="370345"/>
    <lineage>
        <taxon>Eukaryota</taxon>
        <taxon>Metazoa</taxon>
        <taxon>Spiralia</taxon>
        <taxon>Lophotrochozoa</taxon>
        <taxon>Mollusca</taxon>
        <taxon>Gastropoda</taxon>
        <taxon>Caenogastropoda</taxon>
        <taxon>Sorbeoconcha</taxon>
        <taxon>Cerithioidea</taxon>
        <taxon>Batillariidae</taxon>
        <taxon>Batillaria</taxon>
    </lineage>
</organism>
<keyword evidence="2" id="KW-1185">Reference proteome</keyword>
<evidence type="ECO:0000313" key="2">
    <source>
        <dbReference type="Proteomes" id="UP001519460"/>
    </source>
</evidence>